<dbReference type="InterPro" id="IPR036388">
    <property type="entry name" value="WH-like_DNA-bd_sf"/>
</dbReference>
<accession>A0A449CYP3</accession>
<evidence type="ECO:0000313" key="2">
    <source>
        <dbReference type="EMBL" id="VEW10366.1"/>
    </source>
</evidence>
<dbReference type="GO" id="GO:0045892">
    <property type="term" value="P:negative regulation of DNA-templated transcription"/>
    <property type="evidence" value="ECO:0007669"/>
    <property type="project" value="InterPro"/>
</dbReference>
<dbReference type="InterPro" id="IPR010744">
    <property type="entry name" value="Phage_CI_N"/>
</dbReference>
<organism evidence="2 3">
    <name type="scientific">Brevibacterium casei</name>
    <dbReference type="NCBI Taxonomy" id="33889"/>
    <lineage>
        <taxon>Bacteria</taxon>
        <taxon>Bacillati</taxon>
        <taxon>Actinomycetota</taxon>
        <taxon>Actinomycetes</taxon>
        <taxon>Micrococcales</taxon>
        <taxon>Brevibacteriaceae</taxon>
        <taxon>Brevibacterium</taxon>
    </lineage>
</organism>
<feature type="domain" description="Bacteriophage CI repressor N-terminal" evidence="1">
    <location>
        <begin position="14"/>
        <end position="40"/>
    </location>
</feature>
<gene>
    <name evidence="2" type="ORF">NCTC12391_00160</name>
</gene>
<dbReference type="Gene3D" id="1.10.10.10">
    <property type="entry name" value="Winged helix-like DNA-binding domain superfamily/Winged helix DNA-binding domain"/>
    <property type="match status" value="1"/>
</dbReference>
<dbReference type="SUPFAM" id="SSF46955">
    <property type="entry name" value="Putative DNA-binding domain"/>
    <property type="match status" value="1"/>
</dbReference>
<protein>
    <recommendedName>
        <fullName evidence="1">Bacteriophage CI repressor N-terminal domain-containing protein</fullName>
    </recommendedName>
</protein>
<sequence>MTNGITPSVEEKIFSRQDLAERYGVPVQTISIWKQKGYGPRSFRAGKYTRYRLSDILAWEESQVDASE</sequence>
<dbReference type="RefSeq" id="WP_223289786.1">
    <property type="nucleotide sequence ID" value="NZ_CAACXN010000005.1"/>
</dbReference>
<dbReference type="Pfam" id="PF07022">
    <property type="entry name" value="Phage_CI_repr"/>
    <property type="match status" value="1"/>
</dbReference>
<dbReference type="EMBL" id="CAACXN010000005">
    <property type="protein sequence ID" value="VEW10366.1"/>
    <property type="molecule type" value="Genomic_DNA"/>
</dbReference>
<proteinExistence type="predicted"/>
<dbReference type="Proteomes" id="UP000386281">
    <property type="component" value="Unassembled WGS sequence"/>
</dbReference>
<evidence type="ECO:0000259" key="1">
    <source>
        <dbReference type="Pfam" id="PF07022"/>
    </source>
</evidence>
<name>A0A449CYP3_9MICO</name>
<dbReference type="AlphaFoldDB" id="A0A449CYP3"/>
<dbReference type="InterPro" id="IPR009061">
    <property type="entry name" value="DNA-bd_dom_put_sf"/>
</dbReference>
<reference evidence="2 3" key="1">
    <citation type="submission" date="2019-02" db="EMBL/GenBank/DDBJ databases">
        <authorList>
            <consortium name="Pathogen Informatics"/>
        </authorList>
    </citation>
    <scope>NUCLEOTIDE SEQUENCE [LARGE SCALE GENOMIC DNA]</scope>
    <source>
        <strain evidence="2 3">3012STDY7078520</strain>
    </source>
</reference>
<dbReference type="GO" id="GO:0003677">
    <property type="term" value="F:DNA binding"/>
    <property type="evidence" value="ECO:0007669"/>
    <property type="project" value="InterPro"/>
</dbReference>
<evidence type="ECO:0000313" key="3">
    <source>
        <dbReference type="Proteomes" id="UP000386281"/>
    </source>
</evidence>